<dbReference type="EMBL" id="JAGYPN010000001">
    <property type="protein sequence ID" value="MBS4222103.1"/>
    <property type="molecule type" value="Genomic_DNA"/>
</dbReference>
<organism evidence="6 7">
    <name type="scientific">Lederbergia citrea</name>
    <dbReference type="NCBI Taxonomy" id="2833581"/>
    <lineage>
        <taxon>Bacteria</taxon>
        <taxon>Bacillati</taxon>
        <taxon>Bacillota</taxon>
        <taxon>Bacilli</taxon>
        <taxon>Bacillales</taxon>
        <taxon>Bacillaceae</taxon>
        <taxon>Lederbergia</taxon>
    </lineage>
</organism>
<feature type="transmembrane region" description="Helical" evidence="5">
    <location>
        <begin position="12"/>
        <end position="31"/>
    </location>
</feature>
<keyword evidence="3 5" id="KW-1133">Transmembrane helix</keyword>
<sequence length="107" mass="12269">MEDKNERLFAAAIYISSFFSAVLGPLIIWLIKKDDSSFVDFHGREYMNFFISYTIYSLIASVLMIILIGFVLLPIIGFLALVFTIIGAIKAYDGQIYRIPFVIRFLK</sequence>
<reference evidence="6 7" key="1">
    <citation type="submission" date="2021-05" db="EMBL/GenBank/DDBJ databases">
        <title>Novel Bacillus species.</title>
        <authorList>
            <person name="Liu G."/>
        </authorList>
    </citation>
    <scope>NUCLEOTIDE SEQUENCE [LARGE SCALE GENOMIC DNA]</scope>
    <source>
        <strain evidence="6 7">FJAT-49682</strain>
    </source>
</reference>
<gene>
    <name evidence="6" type="ORF">KHA91_04950</name>
</gene>
<evidence type="ECO:0000256" key="3">
    <source>
        <dbReference type="ARBA" id="ARBA00022989"/>
    </source>
</evidence>
<dbReference type="InterPro" id="IPR019109">
    <property type="entry name" value="MamF_MmsF"/>
</dbReference>
<evidence type="ECO:0000256" key="5">
    <source>
        <dbReference type="SAM" id="Phobius"/>
    </source>
</evidence>
<keyword evidence="2 5" id="KW-0812">Transmembrane</keyword>
<evidence type="ECO:0000256" key="2">
    <source>
        <dbReference type="ARBA" id="ARBA00022692"/>
    </source>
</evidence>
<evidence type="ECO:0000256" key="4">
    <source>
        <dbReference type="ARBA" id="ARBA00023136"/>
    </source>
</evidence>
<dbReference type="RefSeq" id="WP_213097073.1">
    <property type="nucleotide sequence ID" value="NZ_JAGYPH010000001.1"/>
</dbReference>
<evidence type="ECO:0000313" key="6">
    <source>
        <dbReference type="EMBL" id="MBS4222103.1"/>
    </source>
</evidence>
<keyword evidence="7" id="KW-1185">Reference proteome</keyword>
<evidence type="ECO:0000313" key="7">
    <source>
        <dbReference type="Proteomes" id="UP000676456"/>
    </source>
</evidence>
<dbReference type="AlphaFoldDB" id="A0A942Z236"/>
<feature type="transmembrane region" description="Helical" evidence="5">
    <location>
        <begin position="55"/>
        <end position="88"/>
    </location>
</feature>
<keyword evidence="4 5" id="KW-0472">Membrane</keyword>
<dbReference type="Pfam" id="PF09685">
    <property type="entry name" value="MamF_MmsF"/>
    <property type="match status" value="1"/>
</dbReference>
<accession>A0A942Z236</accession>
<name>A0A942Z236_9BACI</name>
<evidence type="ECO:0000256" key="1">
    <source>
        <dbReference type="ARBA" id="ARBA00004141"/>
    </source>
</evidence>
<comment type="caution">
    <text evidence="6">The sequence shown here is derived from an EMBL/GenBank/DDBJ whole genome shotgun (WGS) entry which is preliminary data.</text>
</comment>
<dbReference type="Proteomes" id="UP000676456">
    <property type="component" value="Unassembled WGS sequence"/>
</dbReference>
<comment type="subcellular location">
    <subcellularLocation>
        <location evidence="1">Membrane</location>
        <topology evidence="1">Multi-pass membrane protein</topology>
    </subcellularLocation>
</comment>
<proteinExistence type="predicted"/>
<protein>
    <submittedName>
        <fullName evidence="6">DUF4870 domain-containing protein</fullName>
    </submittedName>
</protein>